<dbReference type="Proteomes" id="UP000178943">
    <property type="component" value="Unassembled WGS sequence"/>
</dbReference>
<dbReference type="Pfam" id="PF02773">
    <property type="entry name" value="S-AdoMet_synt_C"/>
    <property type="match status" value="1"/>
</dbReference>
<feature type="binding site" description="in other chain" evidence="10">
    <location>
        <begin position="228"/>
        <end position="229"/>
    </location>
    <ligand>
        <name>ATP</name>
        <dbReference type="ChEBI" id="CHEBI:30616"/>
        <note>ligand shared between two neighboring subunits</note>
    </ligand>
</feature>
<dbReference type="GO" id="GO:0006556">
    <property type="term" value="P:S-adenosylmethionine biosynthetic process"/>
    <property type="evidence" value="ECO:0007669"/>
    <property type="project" value="UniProtKB-UniRule"/>
</dbReference>
<reference evidence="16 17" key="1">
    <citation type="journal article" date="2016" name="Nat. Commun.">
        <title>Thousands of microbial genomes shed light on interconnected biogeochemical processes in an aquifer system.</title>
        <authorList>
            <person name="Anantharaman K."/>
            <person name="Brown C.T."/>
            <person name="Hug L.A."/>
            <person name="Sharon I."/>
            <person name="Castelle C.J."/>
            <person name="Probst A.J."/>
            <person name="Thomas B.C."/>
            <person name="Singh A."/>
            <person name="Wilkins M.J."/>
            <person name="Karaoz U."/>
            <person name="Brodie E.L."/>
            <person name="Williams K.H."/>
            <person name="Hubbard S.S."/>
            <person name="Banfield J.F."/>
        </authorList>
    </citation>
    <scope>NUCLEOTIDE SEQUENCE [LARGE SCALE GENOMIC DNA]</scope>
</reference>
<dbReference type="GO" id="GO:0005737">
    <property type="term" value="C:cytoplasm"/>
    <property type="evidence" value="ECO:0007669"/>
    <property type="project" value="UniProtKB-SubCell"/>
</dbReference>
<comment type="catalytic activity">
    <reaction evidence="10">
        <text>L-methionine + ATP + H2O = S-adenosyl-L-methionine + phosphate + diphosphate</text>
        <dbReference type="Rhea" id="RHEA:21080"/>
        <dbReference type="ChEBI" id="CHEBI:15377"/>
        <dbReference type="ChEBI" id="CHEBI:30616"/>
        <dbReference type="ChEBI" id="CHEBI:33019"/>
        <dbReference type="ChEBI" id="CHEBI:43474"/>
        <dbReference type="ChEBI" id="CHEBI:57844"/>
        <dbReference type="ChEBI" id="CHEBI:59789"/>
        <dbReference type="EC" id="2.5.1.6"/>
    </reaction>
</comment>
<dbReference type="PROSITE" id="PS00377">
    <property type="entry name" value="ADOMET_SYNTHASE_2"/>
    <property type="match status" value="1"/>
</dbReference>
<evidence type="ECO:0000256" key="12">
    <source>
        <dbReference type="RuleBase" id="RU004462"/>
    </source>
</evidence>
<dbReference type="Pfam" id="PF02772">
    <property type="entry name" value="S-AdoMet_synt_M"/>
    <property type="match status" value="1"/>
</dbReference>
<dbReference type="GO" id="GO:0000287">
    <property type="term" value="F:magnesium ion binding"/>
    <property type="evidence" value="ECO:0007669"/>
    <property type="project" value="UniProtKB-UniRule"/>
</dbReference>
<dbReference type="InterPro" id="IPR022629">
    <property type="entry name" value="S-AdoMet_synt_central"/>
</dbReference>
<evidence type="ECO:0000256" key="6">
    <source>
        <dbReference type="ARBA" id="ARBA00022741"/>
    </source>
</evidence>
<comment type="cofactor">
    <cofactor evidence="10">
        <name>Mg(2+)</name>
        <dbReference type="ChEBI" id="CHEBI:18420"/>
    </cofactor>
    <text evidence="10">Binds 2 divalent ions per subunit.</text>
</comment>
<feature type="binding site" evidence="10">
    <location>
        <position position="46"/>
    </location>
    <ligand>
        <name>K(+)</name>
        <dbReference type="ChEBI" id="CHEBI:29103"/>
    </ligand>
</feature>
<dbReference type="PANTHER" id="PTHR11964">
    <property type="entry name" value="S-ADENOSYLMETHIONINE SYNTHETASE"/>
    <property type="match status" value="1"/>
</dbReference>
<keyword evidence="5 10" id="KW-0479">Metal-binding</keyword>
<dbReference type="EMBL" id="MFGW01000183">
    <property type="protein sequence ID" value="OGF62235.1"/>
    <property type="molecule type" value="Genomic_DNA"/>
</dbReference>
<dbReference type="PROSITE" id="PS00376">
    <property type="entry name" value="ADOMET_SYNTHASE_1"/>
    <property type="match status" value="1"/>
</dbReference>
<comment type="function">
    <text evidence="10">Catalyzes the formation of S-adenosylmethionine (AdoMet) from methionine and ATP. The overall synthetic reaction is composed of two sequential steps, AdoMet formation and the subsequent tripolyphosphate hydrolysis which occurs prior to release of AdoMet from the enzyme.</text>
</comment>
<keyword evidence="9 10" id="KW-0630">Potassium</keyword>
<dbReference type="InterPro" id="IPR022628">
    <property type="entry name" value="S-AdoMet_synt_N"/>
</dbReference>
<feature type="binding site" description="in other chain" evidence="10">
    <location>
        <begin position="243"/>
        <end position="244"/>
    </location>
    <ligand>
        <name>ATP</name>
        <dbReference type="ChEBI" id="CHEBI:30616"/>
        <note>ligand shared between two neighboring subunits</note>
    </ligand>
</feature>
<protein>
    <recommendedName>
        <fullName evidence="10">S-adenosylmethionine synthase</fullName>
        <shortName evidence="10">AdoMet synthase</shortName>
        <ecNumber evidence="10">2.5.1.6</ecNumber>
    </recommendedName>
    <alternativeName>
        <fullName evidence="10">MAT</fullName>
    </alternativeName>
    <alternativeName>
        <fullName evidence="10">Methionine adenosyltransferase</fullName>
    </alternativeName>
</protein>
<evidence type="ECO:0000256" key="1">
    <source>
        <dbReference type="ARBA" id="ARBA00005224"/>
    </source>
</evidence>
<feature type="domain" description="S-adenosylmethionine synthetase N-terminal" evidence="13">
    <location>
        <begin position="7"/>
        <end position="104"/>
    </location>
</feature>
<dbReference type="EC" id="2.5.1.6" evidence="10"/>
<dbReference type="Pfam" id="PF00438">
    <property type="entry name" value="S-AdoMet_synt_N"/>
    <property type="match status" value="1"/>
</dbReference>
<keyword evidence="8 10" id="KW-0460">Magnesium</keyword>
<accession>A0A1F5VFN7</accession>
<dbReference type="FunFam" id="3.30.300.10:FF:000003">
    <property type="entry name" value="S-adenosylmethionine synthase"/>
    <property type="match status" value="1"/>
</dbReference>
<comment type="similarity">
    <text evidence="2 10 12">Belongs to the AdoMet synthase family.</text>
</comment>
<feature type="binding site" evidence="10">
    <location>
        <position position="237"/>
    </location>
    <ligand>
        <name>L-methionine</name>
        <dbReference type="ChEBI" id="CHEBI:57844"/>
        <note>ligand shared between two neighboring subunits</note>
    </ligand>
</feature>
<dbReference type="InterPro" id="IPR022631">
    <property type="entry name" value="ADOMET_SYNTHASE_CS"/>
</dbReference>
<dbReference type="InterPro" id="IPR002133">
    <property type="entry name" value="S-AdoMet_synthetase"/>
</dbReference>
<organism evidence="16 17">
    <name type="scientific">Candidatus Fischerbacteria bacterium RBG_13_37_8</name>
    <dbReference type="NCBI Taxonomy" id="1817863"/>
    <lineage>
        <taxon>Bacteria</taxon>
        <taxon>Candidatus Fischeribacteriota</taxon>
    </lineage>
</organism>
<dbReference type="CDD" id="cd18079">
    <property type="entry name" value="S-AdoMet_synt"/>
    <property type="match status" value="1"/>
</dbReference>
<feature type="region of interest" description="Flexible loop" evidence="10">
    <location>
        <begin position="102"/>
        <end position="112"/>
    </location>
</feature>
<evidence type="ECO:0000313" key="16">
    <source>
        <dbReference type="EMBL" id="OGF62235.1"/>
    </source>
</evidence>
<dbReference type="UniPathway" id="UPA00315">
    <property type="reaction ID" value="UER00080"/>
</dbReference>
<evidence type="ECO:0000256" key="3">
    <source>
        <dbReference type="ARBA" id="ARBA00022563"/>
    </source>
</evidence>
<evidence type="ECO:0000256" key="11">
    <source>
        <dbReference type="RuleBase" id="RU000542"/>
    </source>
</evidence>
<dbReference type="NCBIfam" id="TIGR01034">
    <property type="entry name" value="metK"/>
    <property type="match status" value="1"/>
</dbReference>
<comment type="cofactor">
    <cofactor evidence="10">
        <name>K(+)</name>
        <dbReference type="ChEBI" id="CHEBI:29103"/>
    </cofactor>
    <text evidence="10">Binds 1 potassium ion per subunit.</text>
</comment>
<evidence type="ECO:0000256" key="9">
    <source>
        <dbReference type="ARBA" id="ARBA00022958"/>
    </source>
</evidence>
<keyword evidence="4 10" id="KW-0808">Transferase</keyword>
<dbReference type="Gene3D" id="3.30.300.10">
    <property type="match status" value="3"/>
</dbReference>
<keyword evidence="3 10" id="KW-0554">One-carbon metabolism</keyword>
<evidence type="ECO:0000256" key="4">
    <source>
        <dbReference type="ARBA" id="ARBA00022679"/>
    </source>
</evidence>
<feature type="binding site" description="in other chain" evidence="10">
    <location>
        <position position="59"/>
    </location>
    <ligand>
        <name>L-methionine</name>
        <dbReference type="ChEBI" id="CHEBI:57844"/>
        <note>ligand shared between two neighboring subunits</note>
    </ligand>
</feature>
<evidence type="ECO:0000259" key="15">
    <source>
        <dbReference type="Pfam" id="PF02773"/>
    </source>
</evidence>
<evidence type="ECO:0000259" key="13">
    <source>
        <dbReference type="Pfam" id="PF00438"/>
    </source>
</evidence>
<feature type="binding site" description="in other chain" evidence="10">
    <location>
        <position position="268"/>
    </location>
    <ligand>
        <name>L-methionine</name>
        <dbReference type="ChEBI" id="CHEBI:57844"/>
        <note>ligand shared between two neighboring subunits</note>
    </ligand>
</feature>
<feature type="binding site" description="in other chain" evidence="10">
    <location>
        <position position="18"/>
    </location>
    <ligand>
        <name>ATP</name>
        <dbReference type="ChEBI" id="CHEBI:30616"/>
        <note>ligand shared between two neighboring subunits</note>
    </ligand>
</feature>
<keyword evidence="6 10" id="KW-0547">Nucleotide-binding</keyword>
<feature type="binding site" description="in other chain" evidence="10">
    <location>
        <begin position="162"/>
        <end position="164"/>
    </location>
    <ligand>
        <name>ATP</name>
        <dbReference type="ChEBI" id="CHEBI:30616"/>
        <note>ligand shared between two neighboring subunits</note>
    </ligand>
</feature>
<evidence type="ECO:0000256" key="7">
    <source>
        <dbReference type="ARBA" id="ARBA00022840"/>
    </source>
</evidence>
<gene>
    <name evidence="10" type="primary">metK</name>
    <name evidence="16" type="ORF">A2Y62_13995</name>
</gene>
<dbReference type="AlphaFoldDB" id="A0A1F5VFN7"/>
<dbReference type="PIRSF" id="PIRSF000497">
    <property type="entry name" value="MAT"/>
    <property type="match status" value="1"/>
</dbReference>
<evidence type="ECO:0000256" key="10">
    <source>
        <dbReference type="HAMAP-Rule" id="MF_00086"/>
    </source>
</evidence>
<dbReference type="GO" id="GO:0006730">
    <property type="term" value="P:one-carbon metabolic process"/>
    <property type="evidence" value="ECO:0007669"/>
    <property type="project" value="UniProtKB-KW"/>
</dbReference>
<evidence type="ECO:0000256" key="8">
    <source>
        <dbReference type="ARBA" id="ARBA00022842"/>
    </source>
</evidence>
<name>A0A1F5VFN7_9BACT</name>
<dbReference type="InterPro" id="IPR022636">
    <property type="entry name" value="S-AdoMet_synthetase_sfam"/>
</dbReference>
<dbReference type="GO" id="GO:0005524">
    <property type="term" value="F:ATP binding"/>
    <property type="evidence" value="ECO:0007669"/>
    <property type="project" value="UniProtKB-UniRule"/>
</dbReference>
<evidence type="ECO:0000256" key="2">
    <source>
        <dbReference type="ARBA" id="ARBA00009685"/>
    </source>
</evidence>
<dbReference type="STRING" id="1817863.A2Y62_13995"/>
<comment type="subunit">
    <text evidence="10">Homotetramer; dimer of dimers.</text>
</comment>
<sequence length="384" mass="42001">MIRKGRFVFTSESVTEGHPDKIADQISDSILDAVLEQDPIGRIAVETLVTTGLAFIAGEISTTCYVDFPKVVRETIKQVGYTRAKYGFDYETCSVISSIQEQSPDIALGVDKGGAGDQGMMIGYACTETEELMPMPIMLAHKLVKKLSEVRRMGVLEYLRPDGKSQVTIEYEDSKPIKVDAVVLSAQHSPTIDYKILQEDLMEKVIMTTIPAHLMDKNTKIFINPTGRFEQGGPKADTGVTGRKIIVDTYGGKCAHGGGCFSGKDPTKVDRSASYMARYIAKNIVAAGLADQVEVQLAYAIGVADPVSISANTFGTAKIPESSIVKIIQEIFPLTPKGIIECLNLRRPIYAKTAAFGHFGRTEPEFTWENLDKVDDIKNMSKSL</sequence>
<evidence type="ECO:0000259" key="14">
    <source>
        <dbReference type="Pfam" id="PF02772"/>
    </source>
</evidence>
<dbReference type="SUPFAM" id="SSF55973">
    <property type="entry name" value="S-adenosylmethionine synthetase"/>
    <property type="match status" value="3"/>
</dbReference>
<comment type="caution">
    <text evidence="10">Lacks conserved residue(s) required for the propagation of feature annotation.</text>
</comment>
<feature type="binding site" evidence="10">
    <location>
        <position position="264"/>
    </location>
    <ligand>
        <name>ATP</name>
        <dbReference type="ChEBI" id="CHEBI:30616"/>
        <note>ligand shared between two neighboring subunits</note>
    </ligand>
</feature>
<comment type="caution">
    <text evidence="16">The sequence shown here is derived from an EMBL/GenBank/DDBJ whole genome shotgun (WGS) entry which is preliminary data.</text>
</comment>
<evidence type="ECO:0000256" key="5">
    <source>
        <dbReference type="ARBA" id="ARBA00022723"/>
    </source>
</evidence>
<keyword evidence="10" id="KW-0963">Cytoplasm</keyword>
<feature type="domain" description="S-adenosylmethionine synthetase central" evidence="14">
    <location>
        <begin position="113"/>
        <end position="229"/>
    </location>
</feature>
<comment type="subcellular location">
    <subcellularLocation>
        <location evidence="10 11">Cytoplasm</location>
    </subcellularLocation>
</comment>
<evidence type="ECO:0000313" key="17">
    <source>
        <dbReference type="Proteomes" id="UP000178943"/>
    </source>
</evidence>
<dbReference type="InterPro" id="IPR022630">
    <property type="entry name" value="S-AdoMet_synt_C"/>
</dbReference>
<feature type="binding site" evidence="10">
    <location>
        <position position="237"/>
    </location>
    <ligand>
        <name>ATP</name>
        <dbReference type="ChEBI" id="CHEBI:30616"/>
        <note>ligand shared between two neighboring subunits</note>
    </ligand>
</feature>
<comment type="pathway">
    <text evidence="1 10">Amino-acid biosynthesis; S-adenosyl-L-methionine biosynthesis; S-adenosyl-L-methionine from L-methionine: step 1/1.</text>
</comment>
<feature type="binding site" evidence="10">
    <location>
        <position position="20"/>
    </location>
    <ligand>
        <name>Mg(2+)</name>
        <dbReference type="ChEBI" id="CHEBI:18420"/>
    </ligand>
</feature>
<feature type="binding site" description="in other chain" evidence="10">
    <location>
        <position position="102"/>
    </location>
    <ligand>
        <name>L-methionine</name>
        <dbReference type="ChEBI" id="CHEBI:57844"/>
        <note>ligand shared between two neighboring subunits</note>
    </ligand>
</feature>
<dbReference type="HAMAP" id="MF_00086">
    <property type="entry name" value="S_AdoMet_synth1"/>
    <property type="match status" value="1"/>
</dbReference>
<keyword evidence="7 10" id="KW-0067">ATP-binding</keyword>
<proteinExistence type="inferred from homology"/>
<feature type="domain" description="S-adenosylmethionine synthetase C-terminal" evidence="15">
    <location>
        <begin position="232"/>
        <end position="369"/>
    </location>
</feature>
<dbReference type="GO" id="GO:0004478">
    <property type="term" value="F:methionine adenosyltransferase activity"/>
    <property type="evidence" value="ECO:0007669"/>
    <property type="project" value="UniProtKB-UniRule"/>
</dbReference>